<dbReference type="InterPro" id="IPR011041">
    <property type="entry name" value="Quinoprot_gluc/sorb_DH_b-prop"/>
</dbReference>
<dbReference type="RefSeq" id="WP_058529139.1">
    <property type="nucleotide sequence ID" value="NZ_CAAAHZ010000016.1"/>
</dbReference>
<feature type="domain" description="Glucose/Sorbosone dehydrogenase" evidence="1">
    <location>
        <begin position="61"/>
        <end position="355"/>
    </location>
</feature>
<dbReference type="PANTHER" id="PTHR19328">
    <property type="entry name" value="HEDGEHOG-INTERACTING PROTEIN"/>
    <property type="match status" value="1"/>
</dbReference>
<dbReference type="PANTHER" id="PTHR19328:SF13">
    <property type="entry name" value="HIPL1 PROTEIN"/>
    <property type="match status" value="1"/>
</dbReference>
<dbReference type="Pfam" id="PF07995">
    <property type="entry name" value="GSDH"/>
    <property type="match status" value="1"/>
</dbReference>
<dbReference type="Proteomes" id="UP000054997">
    <property type="component" value="Unassembled WGS sequence"/>
</dbReference>
<dbReference type="InterPro" id="IPR012938">
    <property type="entry name" value="Glc/Sorbosone_DH"/>
</dbReference>
<dbReference type="InterPro" id="IPR011042">
    <property type="entry name" value="6-blade_b-propeller_TolB-like"/>
</dbReference>
<dbReference type="SUPFAM" id="SSF50952">
    <property type="entry name" value="Soluble quinoprotein glucose dehydrogenase"/>
    <property type="match status" value="1"/>
</dbReference>
<dbReference type="EMBL" id="LNYK01000016">
    <property type="protein sequence ID" value="KTD21028.1"/>
    <property type="molecule type" value="Genomic_DNA"/>
</dbReference>
<keyword evidence="3" id="KW-1185">Reference proteome</keyword>
<evidence type="ECO:0000313" key="3">
    <source>
        <dbReference type="Proteomes" id="UP000054997"/>
    </source>
</evidence>
<comment type="caution">
    <text evidence="2">The sequence shown here is derived from an EMBL/GenBank/DDBJ whole genome shotgun (WGS) entry which is preliminary data.</text>
</comment>
<reference evidence="2 3" key="1">
    <citation type="submission" date="2015-11" db="EMBL/GenBank/DDBJ databases">
        <title>Genomic analysis of 38 Legionella species identifies large and diverse effector repertoires.</title>
        <authorList>
            <person name="Burstein D."/>
            <person name="Amaro F."/>
            <person name="Zusman T."/>
            <person name="Lifshitz Z."/>
            <person name="Cohen O."/>
            <person name="Gilbert J.A."/>
            <person name="Pupko T."/>
            <person name="Shuman H.A."/>
            <person name="Segal G."/>
        </authorList>
    </citation>
    <scope>NUCLEOTIDE SEQUENCE [LARGE SCALE GENOMIC DNA]</scope>
    <source>
        <strain evidence="2 3">ATCC 49505</strain>
    </source>
</reference>
<organism evidence="2 3">
    <name type="scientific">Legionella londiniensis</name>
    <dbReference type="NCBI Taxonomy" id="45068"/>
    <lineage>
        <taxon>Bacteria</taxon>
        <taxon>Pseudomonadati</taxon>
        <taxon>Pseudomonadota</taxon>
        <taxon>Gammaproteobacteria</taxon>
        <taxon>Legionellales</taxon>
        <taxon>Legionellaceae</taxon>
        <taxon>Legionella</taxon>
    </lineage>
</organism>
<dbReference type="AlphaFoldDB" id="A0A0W0VLQ8"/>
<proteinExistence type="predicted"/>
<dbReference type="STRING" id="45068.Llon_1126"/>
<evidence type="ECO:0000259" key="1">
    <source>
        <dbReference type="Pfam" id="PF07995"/>
    </source>
</evidence>
<dbReference type="PATRIC" id="fig|45068.5.peg.1211"/>
<accession>A0A0W0VLQ8</accession>
<gene>
    <name evidence="2" type="ORF">Llon_1126</name>
</gene>
<protein>
    <submittedName>
        <fullName evidence="2">L-sorbosone dehydrogenase</fullName>
    </submittedName>
</protein>
<evidence type="ECO:0000313" key="2">
    <source>
        <dbReference type="EMBL" id="KTD21028.1"/>
    </source>
</evidence>
<name>A0A0W0VLQ8_9GAMM</name>
<dbReference type="OrthoDB" id="9770043at2"/>
<sequence length="373" mass="42063">MQKKKSSIFLIILFFLFVLAVSAYWFRDKIIPLFFQPTATSIQTGTKNPASSRVIAKELYVPWELVFLPDNDFLVTERRGNLKRLGKVRQTITIPDAYEIGEGGLLGMALDPEFSQNHYIYLYYTTRKANQLVNEVVRYTYNPKGNLENKTSILTNIPAARFHNGGRIKFGPDGYLYVTTGDALNPSLSQDKKSLAGKILRISRDGKPAPDNPFANRVYSLGHRNPQGLAWDAEGRLWASEHGESAHDEINLIIPGSNYGWPVIQGREEKKNMKSPMLTSGSQETWAPGGMAYLSGRLFFSGLRGQTLYEVHIAPRKTNIGNLKGHLRNKYGRIRNVVIGPDGFLYIMTSNRDGRGRPEPEDDRIIRLDPKSL</sequence>
<dbReference type="Gene3D" id="2.120.10.30">
    <property type="entry name" value="TolB, C-terminal domain"/>
    <property type="match status" value="1"/>
</dbReference>